<name>A0AAD8TVE8_LOLMU</name>
<comment type="caution">
    <text evidence="2">The sequence shown here is derived from an EMBL/GenBank/DDBJ whole genome shotgun (WGS) entry which is preliminary data.</text>
</comment>
<accession>A0AAD8TVE8</accession>
<evidence type="ECO:0000313" key="3">
    <source>
        <dbReference type="Proteomes" id="UP001231189"/>
    </source>
</evidence>
<dbReference type="InterPro" id="IPR000477">
    <property type="entry name" value="RT_dom"/>
</dbReference>
<reference evidence="2" key="1">
    <citation type="submission" date="2023-07" db="EMBL/GenBank/DDBJ databases">
        <title>A chromosome-level genome assembly of Lolium multiflorum.</title>
        <authorList>
            <person name="Chen Y."/>
            <person name="Copetti D."/>
            <person name="Kolliker R."/>
            <person name="Studer B."/>
        </authorList>
    </citation>
    <scope>NUCLEOTIDE SEQUENCE</scope>
    <source>
        <strain evidence="2">02402/16</strain>
        <tissue evidence="2">Leaf</tissue>
    </source>
</reference>
<feature type="domain" description="Reverse transcriptase" evidence="1">
    <location>
        <begin position="687"/>
        <end position="963"/>
    </location>
</feature>
<sequence>MESTRFFHLHASHRRRKYFIGHLTVDDVRITEHVDKAGAVDGFFDDLLGSVADRPFTLDFDYLGLPSFDLQHIDGGFSETEVWKAIKDMPLDKCPEPDGFSARFFVVCWGIIKEAIMDTFSSLSRLDCRGFGAVNGALITLLPKKPGVEEVRDFRPISLIHDIAKWVAKFLANRIAPVLPQMVGAHQSAFVRGRCLHDNFMMVQGTARKLHSSSIPAVLMKLDINKAFDTVDWSFLVDVLRKLSFGERLITCFCALLSTASTRVLLNGTPGSRIANRRGLRHGDPLSLQLFILLMEVLHLLIQKATNEGLLSPLAPSRLRHRTSIYADDVVTFLRPSVLDFRTFMAVIEDFGAASGLHTNITKCSANLIRCTDAHVALVDQELRSPVEPFPQRYLGLPLSLRKPSAAQLQYLVDNVANKLPGWKASLLNKGGHLELVRSTLSAMPIFSMMSLDIPVKTILAIEKIIRGFLWKGRKDVKGGHYLVAWDKVCTPKAWGGLGIPNLRMVNVALRTRWLWLQRVDESKLWKELNIQVPKLVRHLFEGATYSVVGDGASTLFWLDHWLPDGRINNIAPNLFAAVPKRAAKQRRVREGLAGEHVDKAGAVDGFFDDLLGSVADRPFTLDLDYLGLPSFDLQHIDGEFSETEVWKAIKEMPLDKCPGPDGFSARFFVVCWGISKEAIMDAFNSLSRLDCRGFGAVNGALITLLPKNPGAEEVRDFRPISLIHDIAKWVAKFLANWIAPVLPQMVGAHQSAFVRGRCLHDNFMMVQGTARKLHSSSIPAVLMKLDITKAFDTVDWSFLVDVLRKLGFGERLIKCFCALLSTASTRFLLNGTPGSRIANRRGLRHGHPLSPQLFILPMEVLHLLIQKATDEGLLSPLAPSGLRPRTSIYADDVVTFLRPSVLDFRTFMAVIEDFGAASGLHTNITKCSASLIRCTDAHVALVEQELRSPVEPFPQRYLGLPLSLRKPSAAQLQYLVDNVANKFPGWKASLLDKGGHLELVRSTLSAMPIFSMMPSTFRSRPSLQLRR</sequence>
<dbReference type="AlphaFoldDB" id="A0AAD8TVE8"/>
<evidence type="ECO:0000313" key="2">
    <source>
        <dbReference type="EMBL" id="KAK1693652.1"/>
    </source>
</evidence>
<dbReference type="PROSITE" id="PS50878">
    <property type="entry name" value="RT_POL"/>
    <property type="match status" value="2"/>
</dbReference>
<proteinExistence type="predicted"/>
<keyword evidence="3" id="KW-1185">Reference proteome</keyword>
<dbReference type="Pfam" id="PF00078">
    <property type="entry name" value="RVT_1"/>
    <property type="match status" value="2"/>
</dbReference>
<feature type="domain" description="Reverse transcriptase" evidence="1">
    <location>
        <begin position="123"/>
        <end position="399"/>
    </location>
</feature>
<dbReference type="CDD" id="cd01650">
    <property type="entry name" value="RT_nLTR_like"/>
    <property type="match status" value="2"/>
</dbReference>
<dbReference type="Proteomes" id="UP001231189">
    <property type="component" value="Unassembled WGS sequence"/>
</dbReference>
<dbReference type="PANTHER" id="PTHR19446">
    <property type="entry name" value="REVERSE TRANSCRIPTASES"/>
    <property type="match status" value="1"/>
</dbReference>
<dbReference type="EMBL" id="JAUUTY010000001">
    <property type="protein sequence ID" value="KAK1693652.1"/>
    <property type="molecule type" value="Genomic_DNA"/>
</dbReference>
<protein>
    <recommendedName>
        <fullName evidence="1">Reverse transcriptase domain-containing protein</fullName>
    </recommendedName>
</protein>
<evidence type="ECO:0000259" key="1">
    <source>
        <dbReference type="PROSITE" id="PS50878"/>
    </source>
</evidence>
<organism evidence="2 3">
    <name type="scientific">Lolium multiflorum</name>
    <name type="common">Italian ryegrass</name>
    <name type="synonym">Lolium perenne subsp. multiflorum</name>
    <dbReference type="NCBI Taxonomy" id="4521"/>
    <lineage>
        <taxon>Eukaryota</taxon>
        <taxon>Viridiplantae</taxon>
        <taxon>Streptophyta</taxon>
        <taxon>Embryophyta</taxon>
        <taxon>Tracheophyta</taxon>
        <taxon>Spermatophyta</taxon>
        <taxon>Magnoliopsida</taxon>
        <taxon>Liliopsida</taxon>
        <taxon>Poales</taxon>
        <taxon>Poaceae</taxon>
        <taxon>BOP clade</taxon>
        <taxon>Pooideae</taxon>
        <taxon>Poodae</taxon>
        <taxon>Poeae</taxon>
        <taxon>Poeae Chloroplast Group 2 (Poeae type)</taxon>
        <taxon>Loliodinae</taxon>
        <taxon>Loliinae</taxon>
        <taxon>Lolium</taxon>
    </lineage>
</organism>
<gene>
    <name evidence="2" type="ORF">QYE76_010349</name>
</gene>